<evidence type="ECO:0000256" key="13">
    <source>
        <dbReference type="ARBA" id="ARBA00023306"/>
    </source>
</evidence>
<evidence type="ECO:0000313" key="24">
    <source>
        <dbReference type="Proteomes" id="UP000503462"/>
    </source>
</evidence>
<dbReference type="SUPFAM" id="SSF48371">
    <property type="entry name" value="ARM repeat"/>
    <property type="match status" value="1"/>
</dbReference>
<dbReference type="InterPro" id="IPR018936">
    <property type="entry name" value="PI3/4_kinase_CS"/>
</dbReference>
<dbReference type="GO" id="GO:0044877">
    <property type="term" value="F:protein-containing complex binding"/>
    <property type="evidence" value="ECO:0007669"/>
    <property type="project" value="InterPro"/>
</dbReference>
<comment type="subunit">
    <text evidence="3">Associates with DNA double-strand breaks.</text>
</comment>
<evidence type="ECO:0000256" key="18">
    <source>
        <dbReference type="PROSITE-ProRule" id="PRU00103"/>
    </source>
</evidence>
<dbReference type="SUPFAM" id="SSF56112">
    <property type="entry name" value="Protein kinase-like (PK-like)"/>
    <property type="match status" value="1"/>
</dbReference>
<dbReference type="Pfam" id="PF02259">
    <property type="entry name" value="FAT"/>
    <property type="match status" value="1"/>
</dbReference>
<evidence type="ECO:0000256" key="1">
    <source>
        <dbReference type="ARBA" id="ARBA00004413"/>
    </source>
</evidence>
<evidence type="ECO:0000256" key="9">
    <source>
        <dbReference type="ARBA" id="ARBA00022741"/>
    </source>
</evidence>
<dbReference type="GO" id="GO:0016242">
    <property type="term" value="P:negative regulation of macroautophagy"/>
    <property type="evidence" value="ECO:0007669"/>
    <property type="project" value="TreeGrafter"/>
</dbReference>
<keyword evidence="8" id="KW-0677">Repeat</keyword>
<evidence type="ECO:0000256" key="16">
    <source>
        <dbReference type="ARBA" id="ARBA00047899"/>
    </source>
</evidence>
<keyword evidence="24" id="KW-1185">Reference proteome</keyword>
<dbReference type="InterPro" id="IPR036940">
    <property type="entry name" value="PI3/4_kinase_cat_sf"/>
</dbReference>
<evidence type="ECO:0000256" key="8">
    <source>
        <dbReference type="ARBA" id="ARBA00022737"/>
    </source>
</evidence>
<dbReference type="GO" id="GO:0004674">
    <property type="term" value="F:protein serine/threonine kinase activity"/>
    <property type="evidence" value="ECO:0007669"/>
    <property type="project" value="UniProtKB-KW"/>
</dbReference>
<proteinExistence type="inferred from homology"/>
<dbReference type="GO" id="GO:0031932">
    <property type="term" value="C:TORC2 complex"/>
    <property type="evidence" value="ECO:0007669"/>
    <property type="project" value="TreeGrafter"/>
</dbReference>
<dbReference type="Pfam" id="PF00454">
    <property type="entry name" value="PI3_PI4_kinase"/>
    <property type="match status" value="1"/>
</dbReference>
<feature type="region of interest" description="Disordered" evidence="19">
    <location>
        <begin position="2302"/>
        <end position="2361"/>
    </location>
</feature>
<dbReference type="SUPFAM" id="SSF47212">
    <property type="entry name" value="FKBP12-rapamycin-binding domain of FKBP-rapamycin-associated protein (FRAP)"/>
    <property type="match status" value="1"/>
</dbReference>
<dbReference type="GO" id="GO:0005634">
    <property type="term" value="C:nucleus"/>
    <property type="evidence" value="ECO:0007669"/>
    <property type="project" value="TreeGrafter"/>
</dbReference>
<dbReference type="InterPro" id="IPR050517">
    <property type="entry name" value="DDR_Repair_Kinase"/>
</dbReference>
<dbReference type="PROSITE" id="PS50290">
    <property type="entry name" value="PI3_4_KINASE_3"/>
    <property type="match status" value="1"/>
</dbReference>
<dbReference type="InterPro" id="IPR003152">
    <property type="entry name" value="FATC_dom"/>
</dbReference>
<dbReference type="Pfam" id="PF08771">
    <property type="entry name" value="FRB_dom"/>
    <property type="match status" value="1"/>
</dbReference>
<gene>
    <name evidence="23" type="ORF">AMS68_001244</name>
</gene>
<dbReference type="InterPro" id="IPR009076">
    <property type="entry name" value="FRB_dom"/>
</dbReference>
<dbReference type="GO" id="GO:0042254">
    <property type="term" value="P:ribosome biogenesis"/>
    <property type="evidence" value="ECO:0007669"/>
    <property type="project" value="UniProtKB-ARBA"/>
</dbReference>
<evidence type="ECO:0000256" key="7">
    <source>
        <dbReference type="ARBA" id="ARBA00022679"/>
    </source>
</evidence>
<dbReference type="GO" id="GO:0038202">
    <property type="term" value="P:TORC1 signaling"/>
    <property type="evidence" value="ECO:0007669"/>
    <property type="project" value="TreeGrafter"/>
</dbReference>
<keyword evidence="6" id="KW-0926">Vacuole</keyword>
<dbReference type="Pfam" id="PF25574">
    <property type="entry name" value="TPR_IMB1"/>
    <property type="match status" value="1"/>
</dbReference>
<name>A0A6H0XLU7_9PEZI</name>
<evidence type="ECO:0000256" key="5">
    <source>
        <dbReference type="ARBA" id="ARBA00022527"/>
    </source>
</evidence>
<evidence type="ECO:0000256" key="12">
    <source>
        <dbReference type="ARBA" id="ARBA00023254"/>
    </source>
</evidence>
<dbReference type="GO" id="GO:0005524">
    <property type="term" value="F:ATP binding"/>
    <property type="evidence" value="ECO:0007669"/>
    <property type="project" value="UniProtKB-KW"/>
</dbReference>
<dbReference type="Pfam" id="PF11865">
    <property type="entry name" value="mTOR_dom"/>
    <property type="match status" value="1"/>
</dbReference>
<keyword evidence="13" id="KW-0131">Cell cycle</keyword>
<dbReference type="PROSITE" id="PS51190">
    <property type="entry name" value="FATC"/>
    <property type="match status" value="1"/>
</dbReference>
<keyword evidence="9" id="KW-0547">Nucleotide-binding</keyword>
<dbReference type="GO" id="GO:0051321">
    <property type="term" value="P:meiotic cell cycle"/>
    <property type="evidence" value="ECO:0007669"/>
    <property type="project" value="UniProtKB-KW"/>
</dbReference>
<dbReference type="GO" id="GO:0031931">
    <property type="term" value="C:TORC1 complex"/>
    <property type="evidence" value="ECO:0007669"/>
    <property type="project" value="TreeGrafter"/>
</dbReference>
<evidence type="ECO:0000256" key="2">
    <source>
        <dbReference type="ARBA" id="ARBA00011031"/>
    </source>
</evidence>
<dbReference type="Proteomes" id="UP000503462">
    <property type="component" value="Chromosome 1"/>
</dbReference>
<dbReference type="EMBL" id="CP051139">
    <property type="protein sequence ID" value="QIW95726.1"/>
    <property type="molecule type" value="Genomic_DNA"/>
</dbReference>
<dbReference type="GO" id="GO:0045944">
    <property type="term" value="P:positive regulation of transcription by RNA polymerase II"/>
    <property type="evidence" value="ECO:0007669"/>
    <property type="project" value="UniProtKB-ARBA"/>
</dbReference>
<dbReference type="InterPro" id="IPR011989">
    <property type="entry name" value="ARM-like"/>
</dbReference>
<reference evidence="23 24" key="1">
    <citation type="journal article" date="2016" name="Sci. Rep.">
        <title>Peltaster fructicola genome reveals evolution from an invasive phytopathogen to an ectophytic parasite.</title>
        <authorList>
            <person name="Xu C."/>
            <person name="Chen H."/>
            <person name="Gleason M.L."/>
            <person name="Xu J.R."/>
            <person name="Liu H."/>
            <person name="Zhang R."/>
            <person name="Sun G."/>
        </authorList>
    </citation>
    <scope>NUCLEOTIDE SEQUENCE [LARGE SCALE GENOMIC DNA]</scope>
    <source>
        <strain evidence="23 24">LNHT1506</strain>
    </source>
</reference>
<dbReference type="InterPro" id="IPR024585">
    <property type="entry name" value="mTOR_dom"/>
</dbReference>
<keyword evidence="10" id="KW-0418">Kinase</keyword>
<dbReference type="GO" id="GO:0031137">
    <property type="term" value="P:regulation of conjugation with cellular fusion"/>
    <property type="evidence" value="ECO:0007669"/>
    <property type="project" value="UniProtKB-ARBA"/>
</dbReference>
<feature type="domain" description="FATC" evidence="22">
    <location>
        <begin position="2388"/>
        <end position="2420"/>
    </location>
</feature>
<dbReference type="InterPro" id="IPR026683">
    <property type="entry name" value="TOR_cat"/>
</dbReference>
<evidence type="ECO:0000256" key="3">
    <source>
        <dbReference type="ARBA" id="ARBA00011370"/>
    </source>
</evidence>
<evidence type="ECO:0000256" key="6">
    <source>
        <dbReference type="ARBA" id="ARBA00022554"/>
    </source>
</evidence>
<evidence type="ECO:0000256" key="15">
    <source>
        <dbReference type="ARBA" id="ARBA00029427"/>
    </source>
</evidence>
<comment type="similarity">
    <text evidence="2">Belongs to the PI3/PI4-kinase family.</text>
</comment>
<dbReference type="SMART" id="SM00146">
    <property type="entry name" value="PI3Kc"/>
    <property type="match status" value="1"/>
</dbReference>
<dbReference type="FunFam" id="1.10.1070.11:FF:000020">
    <property type="entry name" value="Serine/threonine-protein kinase TOR"/>
    <property type="match status" value="1"/>
</dbReference>
<dbReference type="InterPro" id="IPR000403">
    <property type="entry name" value="PI3/4_kinase_cat_dom"/>
</dbReference>
<evidence type="ECO:0000256" key="4">
    <source>
        <dbReference type="ARBA" id="ARBA00012513"/>
    </source>
</evidence>
<dbReference type="PROSITE" id="PS00915">
    <property type="entry name" value="PI3_4_KINASE_1"/>
    <property type="match status" value="1"/>
</dbReference>
<accession>A0A6H0XLU7</accession>
<evidence type="ECO:0000256" key="14">
    <source>
        <dbReference type="ARBA" id="ARBA00025079"/>
    </source>
</evidence>
<keyword evidence="7" id="KW-0808">Transferase</keyword>
<dbReference type="SMART" id="SM01345">
    <property type="entry name" value="Rapamycin_bind"/>
    <property type="match status" value="1"/>
</dbReference>
<dbReference type="CDD" id="cd05169">
    <property type="entry name" value="PIKKc_TOR"/>
    <property type="match status" value="1"/>
</dbReference>
<keyword evidence="11" id="KW-0067">ATP-binding</keyword>
<keyword evidence="5" id="KW-0723">Serine/threonine-protein kinase</keyword>
<dbReference type="SMART" id="SM01346">
    <property type="entry name" value="DUF3385"/>
    <property type="match status" value="1"/>
</dbReference>
<dbReference type="PANTHER" id="PTHR11139">
    <property type="entry name" value="ATAXIA TELANGIECTASIA MUTATED ATM -RELATED"/>
    <property type="match status" value="1"/>
</dbReference>
<dbReference type="Pfam" id="PF23593">
    <property type="entry name" value="HEAT_ATR"/>
    <property type="match status" value="1"/>
</dbReference>
<organism evidence="23 24">
    <name type="scientific">Peltaster fructicola</name>
    <dbReference type="NCBI Taxonomy" id="286661"/>
    <lineage>
        <taxon>Eukaryota</taxon>
        <taxon>Fungi</taxon>
        <taxon>Dikarya</taxon>
        <taxon>Ascomycota</taxon>
        <taxon>Pezizomycotina</taxon>
        <taxon>Dothideomycetes</taxon>
        <taxon>Dothideomycetes incertae sedis</taxon>
        <taxon>Peltaster</taxon>
    </lineage>
</organism>
<feature type="compositionally biased region" description="Basic and acidic residues" evidence="19">
    <location>
        <begin position="2311"/>
        <end position="2324"/>
    </location>
</feature>
<dbReference type="EC" id="2.7.11.1" evidence="4"/>
<comment type="function">
    <text evidence="14">Serine/threonine protein kinase which activates checkpoint signaling upon genotoxic stresses such as ionizing radiation (IR), ultraviolet light (UV), or DNA replication stalling, thereby acting as a DNA damage sensor. Recognizes the substrate consensus sequence [ST]-Q. Phosphorylates histone H2A to form H2AS128ph (gamma-H2A) at sites of DNA damage, involved in the regulation of DNA damage response mechanism. Required for the control of telomere length and genome stability.</text>
</comment>
<evidence type="ECO:0000256" key="10">
    <source>
        <dbReference type="ARBA" id="ARBA00022777"/>
    </source>
</evidence>
<dbReference type="GO" id="GO:1901992">
    <property type="term" value="P:positive regulation of mitotic cell cycle phase transition"/>
    <property type="evidence" value="ECO:0007669"/>
    <property type="project" value="UniProtKB-ARBA"/>
</dbReference>
<dbReference type="Gene3D" id="1.20.120.150">
    <property type="entry name" value="FKBP12-rapamycin binding domain"/>
    <property type="match status" value="1"/>
</dbReference>
<dbReference type="Gene3D" id="1.10.1070.11">
    <property type="entry name" value="Phosphatidylinositol 3-/4-kinase, catalytic domain"/>
    <property type="match status" value="1"/>
</dbReference>
<dbReference type="InterPro" id="IPR016024">
    <property type="entry name" value="ARM-type_fold"/>
</dbReference>
<dbReference type="InterPro" id="IPR057564">
    <property type="entry name" value="HEAT_ATR"/>
</dbReference>
<comment type="subcellular location">
    <subcellularLocation>
        <location evidence="1">Cell membrane</location>
        <topology evidence="1">Peripheral membrane protein</topology>
        <orientation evidence="1">Cytoplasmic side</orientation>
    </subcellularLocation>
    <subcellularLocation>
        <location evidence="15">Vacuole membrane</location>
        <topology evidence="15">Peripheral membrane protein</topology>
        <orientation evidence="15">Cytoplasmic side</orientation>
    </subcellularLocation>
</comment>
<feature type="domain" description="PI3K/PI4K catalytic" evidence="20">
    <location>
        <begin position="2023"/>
        <end position="2338"/>
    </location>
</feature>
<protein>
    <recommendedName>
        <fullName evidence="4">non-specific serine/threonine protein kinase</fullName>
        <ecNumber evidence="4">2.7.11.1</ecNumber>
    </recommendedName>
</protein>
<evidence type="ECO:0000256" key="19">
    <source>
        <dbReference type="SAM" id="MobiDB-lite"/>
    </source>
</evidence>
<feature type="repeat" description="HEAT" evidence="18">
    <location>
        <begin position="993"/>
        <end position="1034"/>
    </location>
</feature>
<comment type="catalytic activity">
    <reaction evidence="16">
        <text>L-threonyl-[protein] + ATP = O-phospho-L-threonyl-[protein] + ADP + H(+)</text>
        <dbReference type="Rhea" id="RHEA:46608"/>
        <dbReference type="Rhea" id="RHEA-COMP:11060"/>
        <dbReference type="Rhea" id="RHEA-COMP:11605"/>
        <dbReference type="ChEBI" id="CHEBI:15378"/>
        <dbReference type="ChEBI" id="CHEBI:30013"/>
        <dbReference type="ChEBI" id="CHEBI:30616"/>
        <dbReference type="ChEBI" id="CHEBI:61977"/>
        <dbReference type="ChEBI" id="CHEBI:456216"/>
        <dbReference type="EC" id="2.7.11.1"/>
    </reaction>
</comment>
<dbReference type="InterPro" id="IPR011009">
    <property type="entry name" value="Kinase-like_dom_sf"/>
</dbReference>
<dbReference type="Pfam" id="PF02260">
    <property type="entry name" value="FATC"/>
    <property type="match status" value="1"/>
</dbReference>
<dbReference type="InterPro" id="IPR014009">
    <property type="entry name" value="PIK_FAT"/>
</dbReference>
<evidence type="ECO:0000259" key="22">
    <source>
        <dbReference type="PROSITE" id="PS51190"/>
    </source>
</evidence>
<dbReference type="OrthoDB" id="381190at2759"/>
<dbReference type="InterPro" id="IPR021133">
    <property type="entry name" value="HEAT_type_2"/>
</dbReference>
<evidence type="ECO:0000259" key="21">
    <source>
        <dbReference type="PROSITE" id="PS51189"/>
    </source>
</evidence>
<feature type="domain" description="FAT" evidence="21">
    <location>
        <begin position="1252"/>
        <end position="1849"/>
    </location>
</feature>
<dbReference type="InterPro" id="IPR058584">
    <property type="entry name" value="IMB1_TNPO1-like_TPR"/>
</dbReference>
<dbReference type="FunFam" id="3.30.1010.10:FF:000004">
    <property type="entry name" value="Serine/threonine-protein kinase TOR"/>
    <property type="match status" value="1"/>
</dbReference>
<dbReference type="GO" id="GO:0000785">
    <property type="term" value="C:chromatin"/>
    <property type="evidence" value="ECO:0007669"/>
    <property type="project" value="UniProtKB-ARBA"/>
</dbReference>
<dbReference type="PANTHER" id="PTHR11139:SF9">
    <property type="entry name" value="SERINE_THREONINE-PROTEIN KINASE MTOR"/>
    <property type="match status" value="1"/>
</dbReference>
<dbReference type="GO" id="GO:0010972">
    <property type="term" value="P:negative regulation of G2/M transition of mitotic cell cycle"/>
    <property type="evidence" value="ECO:0007669"/>
    <property type="project" value="UniProtKB-ARBA"/>
</dbReference>
<dbReference type="GO" id="GO:0005886">
    <property type="term" value="C:plasma membrane"/>
    <property type="evidence" value="ECO:0007669"/>
    <property type="project" value="UniProtKB-SubCell"/>
</dbReference>
<evidence type="ECO:0000259" key="20">
    <source>
        <dbReference type="PROSITE" id="PS50290"/>
    </source>
</evidence>
<dbReference type="GO" id="GO:0000329">
    <property type="term" value="C:fungal-type vacuole membrane"/>
    <property type="evidence" value="ECO:0007669"/>
    <property type="project" value="UniProtKB-ARBA"/>
</dbReference>
<evidence type="ECO:0000256" key="17">
    <source>
        <dbReference type="ARBA" id="ARBA00048679"/>
    </source>
</evidence>
<dbReference type="SMART" id="SM01343">
    <property type="entry name" value="FATC"/>
    <property type="match status" value="1"/>
</dbReference>
<keyword evidence="12" id="KW-0469">Meiosis</keyword>
<dbReference type="FunFam" id="1.20.120.150:FF:000001">
    <property type="entry name" value="Serine/threonine-protein kinase TOR"/>
    <property type="match status" value="1"/>
</dbReference>
<dbReference type="GO" id="GO:0006995">
    <property type="term" value="P:cellular response to nitrogen starvation"/>
    <property type="evidence" value="ECO:0007669"/>
    <property type="project" value="UniProtKB-ARBA"/>
</dbReference>
<dbReference type="Gene3D" id="3.30.1010.10">
    <property type="entry name" value="Phosphatidylinositol 3-kinase Catalytic Subunit, Chain A, domain 4"/>
    <property type="match status" value="1"/>
</dbReference>
<feature type="compositionally biased region" description="Polar residues" evidence="19">
    <location>
        <begin position="2347"/>
        <end position="2357"/>
    </location>
</feature>
<dbReference type="InterPro" id="IPR036738">
    <property type="entry name" value="FRB_sf"/>
</dbReference>
<evidence type="ECO:0000313" key="23">
    <source>
        <dbReference type="EMBL" id="QIW95726.1"/>
    </source>
</evidence>
<dbReference type="PROSITE" id="PS50077">
    <property type="entry name" value="HEAT_REPEAT"/>
    <property type="match status" value="1"/>
</dbReference>
<evidence type="ECO:0000256" key="11">
    <source>
        <dbReference type="ARBA" id="ARBA00022840"/>
    </source>
</evidence>
<dbReference type="Gene3D" id="1.25.10.10">
    <property type="entry name" value="Leucine-rich Repeat Variant"/>
    <property type="match status" value="4"/>
</dbReference>
<comment type="catalytic activity">
    <reaction evidence="17">
        <text>L-seryl-[protein] + ATP = O-phospho-L-seryl-[protein] + ADP + H(+)</text>
        <dbReference type="Rhea" id="RHEA:17989"/>
        <dbReference type="Rhea" id="RHEA-COMP:9863"/>
        <dbReference type="Rhea" id="RHEA-COMP:11604"/>
        <dbReference type="ChEBI" id="CHEBI:15378"/>
        <dbReference type="ChEBI" id="CHEBI:29999"/>
        <dbReference type="ChEBI" id="CHEBI:30616"/>
        <dbReference type="ChEBI" id="CHEBI:83421"/>
        <dbReference type="ChEBI" id="CHEBI:456216"/>
        <dbReference type="EC" id="2.7.11.1"/>
    </reaction>
</comment>
<dbReference type="FunFam" id="1.25.10.10:FF:000371">
    <property type="entry name" value="Serine/threonine-protein kinase TOR"/>
    <property type="match status" value="1"/>
</dbReference>
<dbReference type="PROSITE" id="PS51189">
    <property type="entry name" value="FAT"/>
    <property type="match status" value="1"/>
</dbReference>
<dbReference type="InterPro" id="IPR003151">
    <property type="entry name" value="PIK-rel_kinase_FAT"/>
</dbReference>
<sequence>MAQIYQENLEPYYQELRSRDAQRQSAAAARIAEQVHIIFRELPPTEFGRFNADLQNRMSSMILNGADTHERTGGLYLVNALIDFRGDDATNRITKFHNYIKRTLEGNDTSAMIVAAKCLGRLATPGAAYSTDLVEAQVVQAMEWLTSERNENRRFAAVLVLAELARHSSTLIRHHIPMILAAIWEALRDPKVVIREKAADAVSQCFRALSARDQQDRQSCLLQMYNEAQSSFRRGTVEATHAALLVYRELLTQGGMFMHSRYKDVCERVLLPANREHKDPTIRRTIVDIIPTLANYAPKEFCQNYLARSMQHLQSLLRDPKQRNTAFVAIGNIATAVGSQIAPYLDTILLHIREALSVRTRSRIPGDDVAIFGCISMISIAVGQTLSKYMEALLDPIFACGLSDALTQALVDMAHYIPPVKSVIQEKLLDLLSRTLCGQPFQTLGHPTHGKGLPPIYTKEIRDQRDPQHLEHKDAEVELALLTLGSFDFSGHVLNEFVRDVAIRYVDDDDHQIRRAAALTCCQLFVRDPIVHQTSHHAIQVVSDVIEKLLTVGVADPIADIRLTVLLSLDTRFDRHLAKAENVRTLFLALNDEKFNIREAAMTIIGRLTNVNPAYVFPSLRKVLIQLLTEIEYSNNANNKRESAKLISHLVGASSKLIKPYVDPMVTVLLPKAEDANADVAATTLRALGDLATVGGDDMVKYIPDLMRVIIKSLQDLSSPRKREAALCTLGQLASNSGYVIEPYIDHPELLTILVSIVKTEPPGELRKETIRLMGILGALDPYKHQQVIEESPESNLRAEAELESDVTLIMKGITPSNEEYYPTVVINTLMSMLKDSTLKQHHSAVVESVMSIYATMGMKCVPFLSTVVPGIVAIFRESQTDGLRLEGYFNQLTQLVKIVRQHIRPHLKVIIEAISDFWYKSTQLQGTILLLIEAIAKSLEGEFKVYLANILPLMLGVLDTDTRTEAGRSACHKVLHAFLVFGSSAEEYMHLIIPVIVRMFDADRSRPVDIRKAAIETIGRLSKQVNISEYSTKIIHPLARVLAGRNESLQRASLDTLCALVYQLGQDYLHFVPMIDKVISTSPNRISHSNYSLIISKLRKGETLPQDLSPNERYQDEDDDVYSTEIATKKSVVNQQHLKLAWEASQKSTREDWHEWMRRFSVELLKESPQQALRACTSLATIYTPLARSLFNSAFVSCWTELYEQYQEELVRSIEVALTSSTIPPEILQVLLNLAEFMEHDDKALPIDIRTLGMYAGKCHAFAKALHYKELEFNAEQNASAVEALISINNQLQQTDAAFGILRKAQVFPDVDLKETWFEKLQRWEEALLAYRKREAEEGDSVGFEVVMGKMRCLHALGEWDELSAIAQERWSMPGISADSKKHIAPLAAAAAWGMGQWELMDSYLSAMKQNSPDRSFFGAILNIHRNQFDEAHVHIAKAREGLDQELSALLGESYTRAYSIIVRVQMLAELEEIITYKQNSNDLDKQERMRQTWTKRLKGCQRNVEVWGRMLKVRALVITPQENADMYIKFASICRKAQRGGLAEKSLNSLLGSSGSIMSAQSLAKVNDAPYPVQYALYKFLWSNGYQDGALNALKDFTNRLRSDFQERNAMLAGSNANGLHAVSASTNGSLNGLSNGANGVHAPFGSMHGHVPQKDKLELGEWRMLLARCYLKQGDWQVKLHDGDWSPDHVQDVLSSYYQATQHNNEWYKAWHAWALANFEVVTALTSKRDRDQTEVPQFLVCDYVVPAIKGFFKSIALSSSSSLQDTLRLLTLWFAHGAHQEVTHNVQQGITTVSVDTWLEVIPQLIARINQPVPLVRDAIHNLLVDVGRAHPQALVYPLTVSMKSDMGLRARCAARIMEAIRQHSPTLVEQAGLVSHELIRIAVLWHEQWHEGLEEASRLYFGDHNINGMLATLEPLHEMLRKGPETLREISFIQSFGRDLAEAKDWCEAYRTTQEIGDLNQAWDLYYGVFKRIARQLPQLMSLELQYVSPELKTAHDLDLAVPGTYQSGKPIVRIQSFHPVATVIASKQRPRKLSLRGSDGAQYDHILKGHEDIRQDERVMQLFGLVNTLLSTDPECLKRHLNIQRYSAVPLSTSSGVLGWVPNSDTLHVLIREYRESRKILLNIEHRIMLQMAPDYDGLTLMQKVEVFGYALDNTTGQDLYRVLWLKSKSSEAWLDRRTNYTRSLGVMSMVGYILGLGDRHPSNLMLDRVTGKIVHIDFGDCFEVAMHREKYPERVPFRLTRMLTFAMEVSNIEGSFRTTCEHVMRLLRANKESLMAVLEAFVHDPLLTWRLNTRESPGETVSAPERRPSLAPQDRRPSVMGGDPDTTSERPGSSYRPRNRTSVAQINGTQDPVEREVQNARALQVLSRVKEKLTGSDFRRRELPVEDQVEKLLSEATNLENLCQHYIGWCSFW</sequence>
<dbReference type="GO" id="GO:1905356">
    <property type="term" value="P:regulation of snRNA pseudouridine synthesis"/>
    <property type="evidence" value="ECO:0007669"/>
    <property type="project" value="UniProtKB-ARBA"/>
</dbReference>